<dbReference type="Pfam" id="PF06594">
    <property type="entry name" value="HCBP_related"/>
    <property type="match status" value="2"/>
</dbReference>
<proteinExistence type="predicted"/>
<dbReference type="InterPro" id="IPR011049">
    <property type="entry name" value="Serralysin-like_metalloprot_C"/>
</dbReference>
<evidence type="ECO:0000313" key="3">
    <source>
        <dbReference type="EMBL" id="RDE18038.1"/>
    </source>
</evidence>
<evidence type="ECO:0000259" key="2">
    <source>
        <dbReference type="Pfam" id="PF06594"/>
    </source>
</evidence>
<dbReference type="GO" id="GO:0005509">
    <property type="term" value="F:calcium ion binding"/>
    <property type="evidence" value="ECO:0007669"/>
    <property type="project" value="InterPro"/>
</dbReference>
<keyword evidence="1" id="KW-0106">Calcium</keyword>
<dbReference type="PROSITE" id="PS00330">
    <property type="entry name" value="HEMOLYSIN_CALCIUM"/>
    <property type="match status" value="2"/>
</dbReference>
<dbReference type="PRINTS" id="PR00313">
    <property type="entry name" value="CABNDNGRPT"/>
</dbReference>
<dbReference type="PANTHER" id="PTHR39431">
    <property type="entry name" value="FRPA/C-RELATED PROTEIN"/>
    <property type="match status" value="1"/>
</dbReference>
<dbReference type="InterPro" id="IPR010566">
    <property type="entry name" value="Haemolys_ca-bd"/>
</dbReference>
<comment type="caution">
    <text evidence="3">The sequence shown here is derived from an EMBL/GenBank/DDBJ whole genome shotgun (WGS) entry which is preliminary data.</text>
</comment>
<feature type="domain" description="Haemolysin-type calcium binding-related" evidence="2">
    <location>
        <begin position="676"/>
        <end position="718"/>
    </location>
</feature>
<evidence type="ECO:0000256" key="1">
    <source>
        <dbReference type="ARBA" id="ARBA00022837"/>
    </source>
</evidence>
<dbReference type="EMBL" id="QQOH01000006">
    <property type="protein sequence ID" value="RDE18038.1"/>
    <property type="molecule type" value="Genomic_DNA"/>
</dbReference>
<feature type="domain" description="Haemolysin-type calcium binding-related" evidence="2">
    <location>
        <begin position="907"/>
        <end position="940"/>
    </location>
</feature>
<dbReference type="Gene3D" id="2.150.10.10">
    <property type="entry name" value="Serralysin-like metalloprotease, C-terminal"/>
    <property type="match status" value="4"/>
</dbReference>
<reference evidence="3 4" key="1">
    <citation type="submission" date="2018-07" db="EMBL/GenBank/DDBJ databases">
        <title>Motiliproteus coralliicola sp. nov., a bacterium isolated from Coral.</title>
        <authorList>
            <person name="Wang G."/>
        </authorList>
    </citation>
    <scope>NUCLEOTIDE SEQUENCE [LARGE SCALE GENOMIC DNA]</scope>
    <source>
        <strain evidence="3 4">C34</strain>
    </source>
</reference>
<name>A0A369W7Q3_9GAMM</name>
<keyword evidence="4" id="KW-1185">Reference proteome</keyword>
<dbReference type="Proteomes" id="UP000253769">
    <property type="component" value="Unassembled WGS sequence"/>
</dbReference>
<evidence type="ECO:0000313" key="4">
    <source>
        <dbReference type="Proteomes" id="UP000253769"/>
    </source>
</evidence>
<dbReference type="PANTHER" id="PTHR39431:SF1">
    <property type="entry name" value="FRPA_C-RELATED PROTEIN"/>
    <property type="match status" value="1"/>
</dbReference>
<dbReference type="Pfam" id="PF00353">
    <property type="entry name" value="HemolysinCabind"/>
    <property type="match status" value="7"/>
</dbReference>
<organism evidence="3 4">
    <name type="scientific">Motiliproteus coralliicola</name>
    <dbReference type="NCBI Taxonomy" id="2283196"/>
    <lineage>
        <taxon>Bacteria</taxon>
        <taxon>Pseudomonadati</taxon>
        <taxon>Pseudomonadota</taxon>
        <taxon>Gammaproteobacteria</taxon>
        <taxon>Oceanospirillales</taxon>
        <taxon>Oceanospirillaceae</taxon>
        <taxon>Motiliproteus</taxon>
    </lineage>
</organism>
<gene>
    <name evidence="3" type="ORF">DV711_18105</name>
</gene>
<dbReference type="InterPro" id="IPR001343">
    <property type="entry name" value="Hemolysn_Ca-bd"/>
</dbReference>
<protein>
    <recommendedName>
        <fullName evidence="2">Haemolysin-type calcium binding-related domain-containing protein</fullName>
    </recommendedName>
</protein>
<sequence>MEEYFDQFLDGYLKNTVERIDSIDQYIISNIDPVYNRGSERKFIPTACRIHEFTSTGFNDAQSWTAPPPRRRDPLTLDLDGDGIETLATDGSVLFDHDGDGIKHATGWVASDDGLLVLDRNGNGTIDNGAELFGDSTLLADGSTAEHGFAALADLDQNGDGVVDAADGQFADLKVWRDLNSDGISQADELLTLAEAGVQSLSVQSSSNNVNYGDGNTSQLSGSFTRTDGTTGHMADLDLASNLFHREFTDTVAIPEELEGSPDMRGSGAVRDLRQAAALSPALAAILSQYAAAGSKTEQEALLDNLLIEWANSADFDTLSERLEEWNTSNPGDQRAYTGDYATGQATTMLDKLQVLEVFNNNEFGNAQTIVATDGSSTLSGAQHDLLDQAYSSLRQSVYDALLMQTRLKPYVDSIGLQVLDGELALDFGEMEGVFSSELSGAPENAVANLLELNQVTDNSLDQSNWNLNTFLADQLRTASALTPAVQALLEEHSIAILLEDTTDHTLSQAGIVVGNAMDNSISAIVGNNELYGGEGNDSITTSGGSNLLDGGAGDDTLIAQSGTVADDILRGGDGNDYLKVSHGDDILDGGAGDDLLLTSRTNASLKRNYHVRWIGGEGNDRLEGYASSDTYVFNRGDGQDVINDHNGGYSATDVIEFGEGITREHISVVRDGSHLVLQISDPDGIANDQITLENALSDSAYQIELLNFADGSSLTNAELMEIVSVWHGSDADDVMEGSNQRDVLYGEGGNDTLTDNAGNNELYGGEGNDSITTSGGSNLLDGGAGDDTLIAQSGTVADDILRGGDGNDYLKVSHGDDILDGGAGDDLLLTSRTNASLKRNYHVRWIGGEGNDRLEGYASSDTYVFNRGDGQDVINDHNGGYSATDVIEFGGGISSEELWLTRDANDLVIDTIGNSDQIRIENWYSSSSYQIERIETADSVLTNNLVDQLVNAMAEFDVPAGDGAVVPQEAKDQLAPVIASSWQPLV</sequence>
<dbReference type="AlphaFoldDB" id="A0A369W7Q3"/>
<dbReference type="SUPFAM" id="SSF51120">
    <property type="entry name" value="beta-Roll"/>
    <property type="match status" value="3"/>
</dbReference>
<accession>A0A369W7Q3</accession>
<dbReference type="InterPro" id="IPR018511">
    <property type="entry name" value="Hemolysin-typ_Ca-bd_CS"/>
</dbReference>